<keyword evidence="2" id="KW-1185">Reference proteome</keyword>
<evidence type="ECO:0000313" key="1">
    <source>
        <dbReference type="EMBL" id="TNC14910.1"/>
    </source>
</evidence>
<dbReference type="OrthoDB" id="8612906at2"/>
<sequence>MNIRVTVDLERKGDIKKLLERVLRNMGQEAKVKVGFPAGKASSDIIAIATYNHEGTRGGASGGGWGGPIPPRPFITQALFKGRGELKQFMRAEARNILLGKITPKQALPRLGIWGQQQIQAQIRSNMRPKNSPVTVRLKGSDRTLIDTGRMLQSVTWAVE</sequence>
<accession>A0A5C4LMV1</accession>
<comment type="caution">
    <text evidence="1">The sequence shown here is derived from an EMBL/GenBank/DDBJ whole genome shotgun (WGS) entry which is preliminary data.</text>
</comment>
<reference evidence="1 2" key="1">
    <citation type="submission" date="2019-06" db="EMBL/GenBank/DDBJ databases">
        <title>Genome of Methylobacterium sp. 17Sr1-39.</title>
        <authorList>
            <person name="Seo T."/>
        </authorList>
    </citation>
    <scope>NUCLEOTIDE SEQUENCE [LARGE SCALE GENOMIC DNA]</scope>
    <source>
        <strain evidence="1 2">17Sr1-39</strain>
    </source>
</reference>
<name>A0A5C4LMV1_9HYPH</name>
<dbReference type="EMBL" id="VDDA01000002">
    <property type="protein sequence ID" value="TNC14910.1"/>
    <property type="molecule type" value="Genomic_DNA"/>
</dbReference>
<dbReference type="Proteomes" id="UP000305267">
    <property type="component" value="Unassembled WGS sequence"/>
</dbReference>
<organism evidence="1 2">
    <name type="scientific">Methylobacterium terricola</name>
    <dbReference type="NCBI Taxonomy" id="2583531"/>
    <lineage>
        <taxon>Bacteria</taxon>
        <taxon>Pseudomonadati</taxon>
        <taxon>Pseudomonadota</taxon>
        <taxon>Alphaproteobacteria</taxon>
        <taxon>Hyphomicrobiales</taxon>
        <taxon>Methylobacteriaceae</taxon>
        <taxon>Methylobacterium</taxon>
    </lineage>
</organism>
<proteinExistence type="predicted"/>
<evidence type="ECO:0000313" key="2">
    <source>
        <dbReference type="Proteomes" id="UP000305267"/>
    </source>
</evidence>
<dbReference type="AlphaFoldDB" id="A0A5C4LMV1"/>
<protein>
    <submittedName>
        <fullName evidence="1">Uncharacterized protein</fullName>
    </submittedName>
</protein>
<gene>
    <name evidence="1" type="ORF">FF100_04865</name>
</gene>
<dbReference type="RefSeq" id="WP_139034451.1">
    <property type="nucleotide sequence ID" value="NZ_VDDA01000002.1"/>
</dbReference>